<evidence type="ECO:0000313" key="3">
    <source>
        <dbReference type="Proteomes" id="UP000183413"/>
    </source>
</evidence>
<reference evidence="2 3" key="1">
    <citation type="submission" date="2016-10" db="EMBL/GenBank/DDBJ databases">
        <authorList>
            <person name="de Groot N.N."/>
        </authorList>
    </citation>
    <scope>NUCLEOTIDE SEQUENCE [LARGE SCALE GENOMIC DNA]</scope>
    <source>
        <strain evidence="2 3">DSM 43067</strain>
    </source>
</reference>
<dbReference type="SUPFAM" id="SSF56524">
    <property type="entry name" value="Oxidoreductase molybdopterin-binding domain"/>
    <property type="match status" value="1"/>
</dbReference>
<dbReference type="Pfam" id="PF00174">
    <property type="entry name" value="Oxidored_molyb"/>
    <property type="match status" value="1"/>
</dbReference>
<name>A0A1I5VVB9_9ACTN</name>
<evidence type="ECO:0000313" key="2">
    <source>
        <dbReference type="EMBL" id="SFQ11401.1"/>
    </source>
</evidence>
<dbReference type="PANTHER" id="PTHR43032">
    <property type="entry name" value="PROTEIN-METHIONINE-SULFOXIDE REDUCTASE"/>
    <property type="match status" value="1"/>
</dbReference>
<sequence length="243" mass="26391">MPRCSNGGVKEEERAEGSPVGRRVVLTMLGLGAAGVAVGASVQDKVSRTLAPVGPIGDVLPAAGGFRYYSVTPSVKRHSAATHRVTITGLVDKPQSFGMADLARFPQTVLDRDFQCVTGWRVPDVRWVGVALPDLLDAVGVSSQARAVRFTSFDGVYTESLTLAQARRRDVLVATQMMDDKPVTHDHGGPTRLYVAPMYGYKSLKWLDGIELTDKVRPGYWENLGYDVDAWVGRSNGRDDEPT</sequence>
<dbReference type="Proteomes" id="UP000183413">
    <property type="component" value="Unassembled WGS sequence"/>
</dbReference>
<dbReference type="eggNOG" id="COG2041">
    <property type="taxonomic scope" value="Bacteria"/>
</dbReference>
<dbReference type="AlphaFoldDB" id="A0A1I5VVB9"/>
<protein>
    <submittedName>
        <fullName evidence="2">Oxidoreductase molybdopterin binding domain-containing protein</fullName>
    </submittedName>
</protein>
<dbReference type="InParanoid" id="A0A1I5VVB9"/>
<dbReference type="InterPro" id="IPR000572">
    <property type="entry name" value="OxRdtase_Mopterin-bd_dom"/>
</dbReference>
<dbReference type="InterPro" id="IPR036374">
    <property type="entry name" value="OxRdtase_Mopterin-bd_sf"/>
</dbReference>
<proteinExistence type="predicted"/>
<dbReference type="STRING" id="1993.SAMN04489713_12266"/>
<dbReference type="Gene3D" id="3.90.420.10">
    <property type="entry name" value="Oxidoreductase, molybdopterin-binding domain"/>
    <property type="match status" value="1"/>
</dbReference>
<organism evidence="2 3">
    <name type="scientific">Actinomadura madurae</name>
    <dbReference type="NCBI Taxonomy" id="1993"/>
    <lineage>
        <taxon>Bacteria</taxon>
        <taxon>Bacillati</taxon>
        <taxon>Actinomycetota</taxon>
        <taxon>Actinomycetes</taxon>
        <taxon>Streptosporangiales</taxon>
        <taxon>Thermomonosporaceae</taxon>
        <taxon>Actinomadura</taxon>
    </lineage>
</organism>
<gene>
    <name evidence="2" type="ORF">SAMN04489713_12266</name>
</gene>
<accession>A0A1I5VVB9</accession>
<keyword evidence="3" id="KW-1185">Reference proteome</keyword>
<dbReference type="EMBL" id="FOVH01000022">
    <property type="protein sequence ID" value="SFQ11401.1"/>
    <property type="molecule type" value="Genomic_DNA"/>
</dbReference>
<evidence type="ECO:0000259" key="1">
    <source>
        <dbReference type="Pfam" id="PF00174"/>
    </source>
</evidence>
<feature type="domain" description="Oxidoreductase molybdopterin-binding" evidence="1">
    <location>
        <begin position="76"/>
        <end position="221"/>
    </location>
</feature>